<organism evidence="3">
    <name type="scientific">Arundo donax</name>
    <name type="common">Giant reed</name>
    <name type="synonym">Donax arundinaceus</name>
    <dbReference type="NCBI Taxonomy" id="35708"/>
    <lineage>
        <taxon>Eukaryota</taxon>
        <taxon>Viridiplantae</taxon>
        <taxon>Streptophyta</taxon>
        <taxon>Embryophyta</taxon>
        <taxon>Tracheophyta</taxon>
        <taxon>Spermatophyta</taxon>
        <taxon>Magnoliopsida</taxon>
        <taxon>Liliopsida</taxon>
        <taxon>Poales</taxon>
        <taxon>Poaceae</taxon>
        <taxon>PACMAD clade</taxon>
        <taxon>Arundinoideae</taxon>
        <taxon>Arundineae</taxon>
        <taxon>Arundo</taxon>
    </lineage>
</organism>
<feature type="transmembrane region" description="Helical" evidence="1">
    <location>
        <begin position="45"/>
        <end position="68"/>
    </location>
</feature>
<evidence type="ECO:0000259" key="2">
    <source>
        <dbReference type="Pfam" id="PF00226"/>
    </source>
</evidence>
<dbReference type="Pfam" id="PF00226">
    <property type="entry name" value="DnaJ"/>
    <property type="match status" value="1"/>
</dbReference>
<keyword evidence="1" id="KW-0812">Transmembrane</keyword>
<dbReference type="SUPFAM" id="SSF46565">
    <property type="entry name" value="Chaperone J-domain"/>
    <property type="match status" value="1"/>
</dbReference>
<protein>
    <recommendedName>
        <fullName evidence="2">J domain-containing protein</fullName>
    </recommendedName>
</protein>
<dbReference type="AlphaFoldDB" id="A0A0A9G0Z8"/>
<dbReference type="GO" id="GO:0005783">
    <property type="term" value="C:endoplasmic reticulum"/>
    <property type="evidence" value="ECO:0007669"/>
    <property type="project" value="UniProtKB-ARBA"/>
</dbReference>
<feature type="domain" description="J" evidence="2">
    <location>
        <begin position="21"/>
        <end position="44"/>
    </location>
</feature>
<dbReference type="CDD" id="cd06257">
    <property type="entry name" value="DnaJ"/>
    <property type="match status" value="1"/>
</dbReference>
<sequence length="83" mass="9772">MDLELEVKLMHVLCGMYFEELDRDADEETIKTAYRKLAKFYHPDGWFVLLLLCSWYLVILFTAFQALYTACNSNAPVNMTKRL</sequence>
<dbReference type="Gene3D" id="1.10.287.110">
    <property type="entry name" value="DnaJ domain"/>
    <property type="match status" value="1"/>
</dbReference>
<dbReference type="EMBL" id="GBRH01179719">
    <property type="protein sequence ID" value="JAE18177.1"/>
    <property type="molecule type" value="Transcribed_RNA"/>
</dbReference>
<dbReference type="InterPro" id="IPR036869">
    <property type="entry name" value="J_dom_sf"/>
</dbReference>
<accession>A0A0A9G0Z8</accession>
<reference evidence="3" key="1">
    <citation type="submission" date="2014-09" db="EMBL/GenBank/DDBJ databases">
        <authorList>
            <person name="Magalhaes I.L.F."/>
            <person name="Oliveira U."/>
            <person name="Santos F.R."/>
            <person name="Vidigal T.H.D.A."/>
            <person name="Brescovit A.D."/>
            <person name="Santos A.J."/>
        </authorList>
    </citation>
    <scope>NUCLEOTIDE SEQUENCE</scope>
    <source>
        <tissue evidence="3">Shoot tissue taken approximately 20 cm above the soil surface</tissue>
    </source>
</reference>
<name>A0A0A9G0Z8_ARUDO</name>
<reference evidence="3" key="2">
    <citation type="journal article" date="2015" name="Data Brief">
        <title>Shoot transcriptome of the giant reed, Arundo donax.</title>
        <authorList>
            <person name="Barrero R.A."/>
            <person name="Guerrero F.D."/>
            <person name="Moolhuijzen P."/>
            <person name="Goolsby J.A."/>
            <person name="Tidwell J."/>
            <person name="Bellgard S.E."/>
            <person name="Bellgard M.I."/>
        </authorList>
    </citation>
    <scope>NUCLEOTIDE SEQUENCE</scope>
    <source>
        <tissue evidence="3">Shoot tissue taken approximately 20 cm above the soil surface</tissue>
    </source>
</reference>
<proteinExistence type="predicted"/>
<evidence type="ECO:0000313" key="3">
    <source>
        <dbReference type="EMBL" id="JAE18177.1"/>
    </source>
</evidence>
<dbReference type="InterPro" id="IPR001623">
    <property type="entry name" value="DnaJ_domain"/>
</dbReference>
<keyword evidence="1" id="KW-1133">Transmembrane helix</keyword>
<evidence type="ECO:0000256" key="1">
    <source>
        <dbReference type="SAM" id="Phobius"/>
    </source>
</evidence>
<keyword evidence="1" id="KW-0472">Membrane</keyword>